<accession>A0AAI9SZS3</accession>
<reference evidence="6" key="1">
    <citation type="journal article" date="2022" name="DNA Res.">
        <title>Genome analysis of five recently described species of the CUG-Ser clade uncovers Candida theae as a new hybrid lineage with pathogenic potential in the Candida parapsilosis species complex.</title>
        <authorList>
            <person name="Mixao V."/>
            <person name="Del Olmo V."/>
            <person name="Hegedusova E."/>
            <person name="Saus E."/>
            <person name="Pryszcz L."/>
            <person name="Cillingova A."/>
            <person name="Nosek J."/>
            <person name="Gabaldon T."/>
        </authorList>
    </citation>
    <scope>NUCLEOTIDE SEQUENCE</scope>
    <source>
        <strain evidence="6">CBS 10844</strain>
    </source>
</reference>
<organism evidence="6 7">
    <name type="scientific">Candida oxycetoniae</name>
    <dbReference type="NCBI Taxonomy" id="497107"/>
    <lineage>
        <taxon>Eukaryota</taxon>
        <taxon>Fungi</taxon>
        <taxon>Dikarya</taxon>
        <taxon>Ascomycota</taxon>
        <taxon>Saccharomycotina</taxon>
        <taxon>Pichiomycetes</taxon>
        <taxon>Debaryomycetaceae</taxon>
        <taxon>Candida/Lodderomyces clade</taxon>
        <taxon>Candida</taxon>
    </lineage>
</organism>
<feature type="compositionally biased region" description="Acidic residues" evidence="5">
    <location>
        <begin position="1"/>
        <end position="17"/>
    </location>
</feature>
<evidence type="ECO:0000256" key="3">
    <source>
        <dbReference type="ARBA" id="ARBA00023242"/>
    </source>
</evidence>
<comment type="caution">
    <text evidence="6">The sequence shown here is derived from an EMBL/GenBank/DDBJ whole genome shotgun (WGS) entry which is preliminary data.</text>
</comment>
<gene>
    <name evidence="6" type="ORF">KGF56_001402</name>
</gene>
<keyword evidence="4" id="KW-0175">Coiled coil</keyword>
<protein>
    <submittedName>
        <fullName evidence="6">LCD1</fullName>
    </submittedName>
</protein>
<name>A0AAI9SZS3_9ASCO</name>
<feature type="region of interest" description="Disordered" evidence="5">
    <location>
        <begin position="170"/>
        <end position="193"/>
    </location>
</feature>
<dbReference type="EMBL" id="JAHUZD010000027">
    <property type="protein sequence ID" value="KAI3405795.2"/>
    <property type="molecule type" value="Genomic_DNA"/>
</dbReference>
<dbReference type="RefSeq" id="XP_049181540.1">
    <property type="nucleotide sequence ID" value="XM_049322522.1"/>
</dbReference>
<evidence type="ECO:0000256" key="1">
    <source>
        <dbReference type="ARBA" id="ARBA00004123"/>
    </source>
</evidence>
<dbReference type="InterPro" id="IPR018622">
    <property type="entry name" value="DNA_damage_chkpnt_Lcd1"/>
</dbReference>
<dbReference type="AlphaFoldDB" id="A0AAI9SZS3"/>
<keyword evidence="3" id="KW-0539">Nucleus</keyword>
<evidence type="ECO:0000313" key="7">
    <source>
        <dbReference type="Proteomes" id="UP001202479"/>
    </source>
</evidence>
<keyword evidence="2" id="KW-0227">DNA damage</keyword>
<dbReference type="Proteomes" id="UP001202479">
    <property type="component" value="Unassembled WGS sequence"/>
</dbReference>
<feature type="region of interest" description="Disordered" evidence="5">
    <location>
        <begin position="1"/>
        <end position="72"/>
    </location>
</feature>
<proteinExistence type="predicted"/>
<comment type="subcellular location">
    <subcellularLocation>
        <location evidence="1">Nucleus</location>
    </subcellularLocation>
</comment>
<dbReference type="Pfam" id="PF09798">
    <property type="entry name" value="LCD1"/>
    <property type="match status" value="1"/>
</dbReference>
<evidence type="ECO:0000256" key="5">
    <source>
        <dbReference type="SAM" id="MobiDB-lite"/>
    </source>
</evidence>
<evidence type="ECO:0000256" key="2">
    <source>
        <dbReference type="ARBA" id="ARBA00022763"/>
    </source>
</evidence>
<keyword evidence="7" id="KW-1185">Reference proteome</keyword>
<dbReference type="GeneID" id="73379019"/>
<evidence type="ECO:0000313" key="6">
    <source>
        <dbReference type="EMBL" id="KAI3405795.2"/>
    </source>
</evidence>
<feature type="compositionally biased region" description="Polar residues" evidence="5">
    <location>
        <begin position="172"/>
        <end position="189"/>
    </location>
</feature>
<feature type="compositionally biased region" description="Low complexity" evidence="5">
    <location>
        <begin position="51"/>
        <end position="72"/>
    </location>
</feature>
<dbReference type="GO" id="GO:0005634">
    <property type="term" value="C:nucleus"/>
    <property type="evidence" value="ECO:0007669"/>
    <property type="project" value="UniProtKB-SubCell"/>
</dbReference>
<evidence type="ECO:0000256" key="4">
    <source>
        <dbReference type="SAM" id="Coils"/>
    </source>
</evidence>
<feature type="coiled-coil region" evidence="4">
    <location>
        <begin position="113"/>
        <end position="158"/>
    </location>
</feature>
<sequence>MPDSDSDFANDDEDDEILQGYLTGRTQIPPKSVSCGMAPVETVVSPPPASAAPSAAPAAPSAAAPSAAPAAPSAAAPTSQILEEIPLNAQIQARLFQADGEIATLKAQFLRFQNSKRDELADLRRSYEALKKSKEAETEALKEVVHKLEDDRKFLKNELITATSHKKRKIDISQNEEQQTTLQVSSTASGDFHPRGEIPLERVVKFENETLTLFDHLQKYCIVGAQRSSFEYLSKICYDFELDTLYGFRIKKKQPVSFALLEFLMSMRELRLDEVIEKFVFSIIDITKQAMSNRLVLSIPFLISLVHCAINFRPVAVTQKLIIEIIETLSQWAVKYSYLLNSNLEETIDGDVYHEHYDPLQITALERLLLVELVDTTEKVLSLTAQFESGFIIKVWNKVSSTKLVSVFLPQNTERFKSNVQINTVYSIVEMLESSITDDTFAFNNSEMDTTIISSLIKVFLIDIPIKQGFRFYGLNRILGNNTDMQIVDLAVPKEHDRLNNYVVCIPQPIRDIDTQTEQITEVEKDNHLFHLLNLQIRVAELLVSLIITKQTVEFLHDKDHFKSLVRIIGMQQSEVTKSPRSQLVGSKLYLIAILVKIIDYLTQDLREASELMYSETMYELFVVFSRIAFGTDSLSSDAYNLLKKARTKGYYELPVFNEWCETRARQINHVSTKDYSGRYLANIESNFSNGLEIPYDNETVELAREVLNRYVNHEEADNLYFNMNPEYDDINAIDDDEDDEEMNI</sequence>
<dbReference type="GO" id="GO:0000077">
    <property type="term" value="P:DNA damage checkpoint signaling"/>
    <property type="evidence" value="ECO:0007669"/>
    <property type="project" value="InterPro"/>
</dbReference>